<dbReference type="OrthoDB" id="9804286at2"/>
<dbReference type="GO" id="GO:0008146">
    <property type="term" value="F:sulfotransferase activity"/>
    <property type="evidence" value="ECO:0007669"/>
    <property type="project" value="TreeGrafter"/>
</dbReference>
<dbReference type="EMBL" id="QYTW02000031">
    <property type="protein sequence ID" value="RST57558.1"/>
    <property type="molecule type" value="Genomic_DNA"/>
</dbReference>
<dbReference type="GO" id="GO:0016779">
    <property type="term" value="F:nucleotidyltransferase activity"/>
    <property type="evidence" value="ECO:0007669"/>
    <property type="project" value="TreeGrafter"/>
</dbReference>
<evidence type="ECO:0000313" key="3">
    <source>
        <dbReference type="EMBL" id="RST57558.1"/>
    </source>
</evidence>
<comment type="caution">
    <text evidence="3">The sequence shown here is derived from an EMBL/GenBank/DDBJ whole genome shotgun (WGS) entry which is preliminary data.</text>
</comment>
<dbReference type="InterPro" id="IPR045886">
    <property type="entry name" value="ThiF/MoeB/HesA"/>
</dbReference>
<protein>
    <submittedName>
        <fullName evidence="3">Thiamine biosynthesis protein MoeB</fullName>
    </submittedName>
</protein>
<dbReference type="GO" id="GO:0004792">
    <property type="term" value="F:thiosulfate-cyanide sulfurtransferase activity"/>
    <property type="evidence" value="ECO:0007669"/>
    <property type="project" value="TreeGrafter"/>
</dbReference>
<evidence type="ECO:0000259" key="2">
    <source>
        <dbReference type="Pfam" id="PF00899"/>
    </source>
</evidence>
<dbReference type="GO" id="GO:0008641">
    <property type="term" value="F:ubiquitin-like modifier activating enzyme activity"/>
    <property type="evidence" value="ECO:0007669"/>
    <property type="project" value="InterPro"/>
</dbReference>
<sequence length="337" mass="36996">MNGRYSRQELFEPIGEAGQKKIGQAHVLIIGAGALGSASAEMLVRSGVGKLTIVDRDILDWTNLQRQQLYTEQDVMDKLPKAVAAKRRLGKVNSLIEVEAFTADVTVENAEELVKGKTLIVDATDNIETRLLMNDAALKAGIPFFMGAVVASYGLTYAIGMGEHPCLHCLLDTLPPQTLTCDTAGVISPIVQVVASHQVTNVFKYIVGEKVDHRLKSFDLWKGDQATIDVTSLRRRNCPSCSERAEYPFLSRENQTKTAVLCGRDTVQLTFPGKRIVELRSLGESIRPIVSNLISNIHLIACEYEGHRIVLFRDGRMLVHGTKNVDQAKSVAAQLLG</sequence>
<proteinExistence type="inferred from homology"/>
<dbReference type="InterPro" id="IPR035985">
    <property type="entry name" value="Ubiquitin-activating_enz"/>
</dbReference>
<comment type="similarity">
    <text evidence="1">Belongs to the HesA/MoeB/ThiF family.</text>
</comment>
<evidence type="ECO:0000313" key="4">
    <source>
        <dbReference type="Proteomes" id="UP000287296"/>
    </source>
</evidence>
<evidence type="ECO:0000256" key="1">
    <source>
        <dbReference type="ARBA" id="ARBA00009919"/>
    </source>
</evidence>
<organism evidence="3 4">
    <name type="scientific">Siminovitchia terrae</name>
    <name type="common">Bacillus terrae</name>
    <dbReference type="NCBI Taxonomy" id="1914933"/>
    <lineage>
        <taxon>Bacteria</taxon>
        <taxon>Bacillati</taxon>
        <taxon>Bacillota</taxon>
        <taxon>Bacilli</taxon>
        <taxon>Bacillales</taxon>
        <taxon>Bacillaceae</taxon>
        <taxon>Siminovitchia</taxon>
    </lineage>
</organism>
<dbReference type="Pfam" id="PF00899">
    <property type="entry name" value="ThiF"/>
    <property type="match status" value="1"/>
</dbReference>
<accession>A0A429X2N9</accession>
<dbReference type="FunFam" id="3.40.50.720:FF:000080">
    <property type="entry name" value="Thiazole biosynthesis adenylyltransferase ThiF"/>
    <property type="match status" value="1"/>
</dbReference>
<dbReference type="PANTHER" id="PTHR10953">
    <property type="entry name" value="UBIQUITIN-ACTIVATING ENZYME E1"/>
    <property type="match status" value="1"/>
</dbReference>
<dbReference type="CDD" id="cd00757">
    <property type="entry name" value="ThiF_MoeB_HesA_family"/>
    <property type="match status" value="1"/>
</dbReference>
<dbReference type="SUPFAM" id="SSF69572">
    <property type="entry name" value="Activating enzymes of the ubiquitin-like proteins"/>
    <property type="match status" value="1"/>
</dbReference>
<dbReference type="InterPro" id="IPR000594">
    <property type="entry name" value="ThiF_NAD_FAD-bd"/>
</dbReference>
<dbReference type="GO" id="GO:0005829">
    <property type="term" value="C:cytosol"/>
    <property type="evidence" value="ECO:0007669"/>
    <property type="project" value="TreeGrafter"/>
</dbReference>
<dbReference type="Proteomes" id="UP000287296">
    <property type="component" value="Unassembled WGS sequence"/>
</dbReference>
<dbReference type="AlphaFoldDB" id="A0A429X2N9"/>
<name>A0A429X2N9_SIMTE</name>
<dbReference type="PANTHER" id="PTHR10953:SF102">
    <property type="entry name" value="ADENYLYLTRANSFERASE AND SULFURTRANSFERASE MOCS3"/>
    <property type="match status" value="1"/>
</dbReference>
<feature type="domain" description="THIF-type NAD/FAD binding fold" evidence="2">
    <location>
        <begin position="5"/>
        <end position="239"/>
    </location>
</feature>
<gene>
    <name evidence="3" type="ORF">D5F11_021810</name>
</gene>
<dbReference type="RefSeq" id="WP_120118244.1">
    <property type="nucleotide sequence ID" value="NZ_QYTW02000031.1"/>
</dbReference>
<reference evidence="3 4" key="1">
    <citation type="submission" date="2018-12" db="EMBL/GenBank/DDBJ databases">
        <authorList>
            <person name="Sun L."/>
            <person name="Chen Z."/>
        </authorList>
    </citation>
    <scope>NUCLEOTIDE SEQUENCE [LARGE SCALE GENOMIC DNA]</scope>
    <source>
        <strain evidence="3 4">LMG 29736</strain>
    </source>
</reference>
<dbReference type="Gene3D" id="3.40.50.720">
    <property type="entry name" value="NAD(P)-binding Rossmann-like Domain"/>
    <property type="match status" value="1"/>
</dbReference>